<evidence type="ECO:0008006" key="5">
    <source>
        <dbReference type="Google" id="ProtNLM"/>
    </source>
</evidence>
<dbReference type="GeneID" id="25901168"/>
<reference evidence="3 4" key="1">
    <citation type="submission" date="2011-02" db="EMBL/GenBank/DDBJ databases">
        <title>The Genome Sequence of Sphaeroforma arctica JP610.</title>
        <authorList>
            <consortium name="The Broad Institute Genome Sequencing Platform"/>
            <person name="Russ C."/>
            <person name="Cuomo C."/>
            <person name="Young S.K."/>
            <person name="Zeng Q."/>
            <person name="Gargeya S."/>
            <person name="Alvarado L."/>
            <person name="Berlin A."/>
            <person name="Chapman S.B."/>
            <person name="Chen Z."/>
            <person name="Freedman E."/>
            <person name="Gellesch M."/>
            <person name="Goldberg J."/>
            <person name="Griggs A."/>
            <person name="Gujja S."/>
            <person name="Heilman E."/>
            <person name="Heiman D."/>
            <person name="Howarth C."/>
            <person name="Mehta T."/>
            <person name="Neiman D."/>
            <person name="Pearson M."/>
            <person name="Roberts A."/>
            <person name="Saif S."/>
            <person name="Shea T."/>
            <person name="Shenoy N."/>
            <person name="Sisk P."/>
            <person name="Stolte C."/>
            <person name="Sykes S."/>
            <person name="White J."/>
            <person name="Yandava C."/>
            <person name="Burger G."/>
            <person name="Gray M.W."/>
            <person name="Holland P.W.H."/>
            <person name="King N."/>
            <person name="Lang F.B.F."/>
            <person name="Roger A.J."/>
            <person name="Ruiz-Trillo I."/>
            <person name="Haas B."/>
            <person name="Nusbaum C."/>
            <person name="Birren B."/>
        </authorList>
    </citation>
    <scope>NUCLEOTIDE SEQUENCE [LARGE SCALE GENOMIC DNA]</scope>
    <source>
        <strain evidence="3 4">JP610</strain>
    </source>
</reference>
<protein>
    <recommendedName>
        <fullName evidence="5">Receptor L-domain domain-containing protein</fullName>
    </recommendedName>
</protein>
<organism evidence="3 4">
    <name type="scientific">Sphaeroforma arctica JP610</name>
    <dbReference type="NCBI Taxonomy" id="667725"/>
    <lineage>
        <taxon>Eukaryota</taxon>
        <taxon>Ichthyosporea</taxon>
        <taxon>Ichthyophonida</taxon>
        <taxon>Sphaeroforma</taxon>
    </lineage>
</organism>
<dbReference type="Proteomes" id="UP000054560">
    <property type="component" value="Unassembled WGS sequence"/>
</dbReference>
<feature type="transmembrane region" description="Helical" evidence="2">
    <location>
        <begin position="141"/>
        <end position="164"/>
    </location>
</feature>
<dbReference type="AlphaFoldDB" id="A0A0L0GEA0"/>
<dbReference type="InterPro" id="IPR036941">
    <property type="entry name" value="Rcpt_L-dom_sf"/>
</dbReference>
<gene>
    <name evidence="3" type="ORF">SARC_00664</name>
</gene>
<dbReference type="RefSeq" id="XP_014161131.1">
    <property type="nucleotide sequence ID" value="XM_014305656.1"/>
</dbReference>
<dbReference type="SUPFAM" id="SSF52058">
    <property type="entry name" value="L domain-like"/>
    <property type="match status" value="1"/>
</dbReference>
<keyword evidence="4" id="KW-1185">Reference proteome</keyword>
<keyword evidence="2" id="KW-0472">Membrane</keyword>
<evidence type="ECO:0000256" key="1">
    <source>
        <dbReference type="SAM" id="MobiDB-lite"/>
    </source>
</evidence>
<evidence type="ECO:0000256" key="2">
    <source>
        <dbReference type="SAM" id="Phobius"/>
    </source>
</evidence>
<evidence type="ECO:0000313" key="4">
    <source>
        <dbReference type="Proteomes" id="UP000054560"/>
    </source>
</evidence>
<proteinExistence type="predicted"/>
<evidence type="ECO:0000313" key="3">
    <source>
        <dbReference type="EMBL" id="KNC87229.1"/>
    </source>
</evidence>
<feature type="region of interest" description="Disordered" evidence="1">
    <location>
        <begin position="57"/>
        <end position="76"/>
    </location>
</feature>
<feature type="compositionally biased region" description="Polar residues" evidence="1">
    <location>
        <begin position="61"/>
        <end position="72"/>
    </location>
</feature>
<keyword evidence="2" id="KW-1133">Transmembrane helix</keyword>
<accession>A0A0L0GEA0</accession>
<keyword evidence="2" id="KW-0812">Transmembrane</keyword>
<sequence length="736" mass="81311">MSKQLLADSMAQLNSLGDIISNQLEQAHTEPGTPINTARKGAMSLLKRLVTSKDSRALTDDGTSITPSSQHETGIPKGPWFEHFKTELMQRDESQRDRYIEILKKNPVVELEDSDSNLDLTALQMAMAKLEERYKRNRVRYLIAVALFIVTLVLLAIVVIVVLLQTDAPDPCLNFTTKIITNEAELHKVNAKGCNHFAEVTFSNFNGVGTLTIAKSIVNLTIECSGLLAPTSFSFPNLSNASLNIIMDNNRCHDSDMHFITDIDFPILAYTEYIRIAGLRSLQNLTFPVLLSATTIVIADCSFTGLTFPSATKFVTFEVANSIIVGEISVPLLENVSVLYITDINSEIATDVINPKVFTPEEYDVLFLELQDFERNGGINQITFPRNITLNLRSLTTALSMNFQRLYFFSHIIMDNLETVTDGVLCGMVVSSKIEFPRLTTVRNLQICDSYVASAAYEFMAMERIDSLEINNNIQHIILRFPEMTILNNIKVQQNGNFTLEGLELLESINSIVLEDTAGIANLTLLMSTINSIVIDRCDIVSIDLPNWTEGSIGMFSNNNLLSVQMPLLQSSSAVVFFLNPRLQELNFPALTEMEAGIQSSGVFWAIFVYGDVVLDLYSSYFLVGDSLSLVSVSAPNLSVIAQNHRINDNMALTNISFPSLENGNGSVVVTGNTVLQNLDFGNLLSGNVTVMDNVQLCLPSTFPYTEYPLSDNSTCFVGGNVEACDSAVTRCELVL</sequence>
<name>A0A0L0GEA0_9EUKA</name>
<dbReference type="Gene3D" id="3.80.20.20">
    <property type="entry name" value="Receptor L-domain"/>
    <property type="match status" value="1"/>
</dbReference>
<dbReference type="EMBL" id="KQ241618">
    <property type="protein sequence ID" value="KNC87229.1"/>
    <property type="molecule type" value="Genomic_DNA"/>
</dbReference>